<dbReference type="Proteomes" id="UP000214646">
    <property type="component" value="Unassembled WGS sequence"/>
</dbReference>
<comment type="caution">
    <text evidence="2">The sequence shown here is derived from an EMBL/GenBank/DDBJ whole genome shotgun (WGS) entry which is preliminary data.</text>
</comment>
<sequence length="50" mass="5387">MRRQTRRTGHPPGSGILVEWVKRRPPGSAPGTTARSEEPLVEHPKSDGGG</sequence>
<dbReference type="EMBL" id="NIDE01000018">
    <property type="protein sequence ID" value="OWK35284.1"/>
    <property type="molecule type" value="Genomic_DNA"/>
</dbReference>
<keyword evidence="3" id="KW-1185">Reference proteome</keyword>
<dbReference type="AlphaFoldDB" id="A0A225D6K9"/>
<protein>
    <submittedName>
        <fullName evidence="2">Uncharacterized protein</fullName>
    </submittedName>
</protein>
<evidence type="ECO:0000256" key="1">
    <source>
        <dbReference type="SAM" id="MobiDB-lite"/>
    </source>
</evidence>
<reference evidence="3" key="1">
    <citation type="submission" date="2017-06" db="EMBL/GenBank/DDBJ databases">
        <title>Genome analysis of Fimbriiglobus ruber SP5, the first member of the order Planctomycetales with confirmed chitinolytic capability.</title>
        <authorList>
            <person name="Ravin N.V."/>
            <person name="Rakitin A.L."/>
            <person name="Ivanova A.A."/>
            <person name="Beletsky A.V."/>
            <person name="Kulichevskaya I.S."/>
            <person name="Mardanov A.V."/>
            <person name="Dedysh S.N."/>
        </authorList>
    </citation>
    <scope>NUCLEOTIDE SEQUENCE [LARGE SCALE GENOMIC DNA]</scope>
    <source>
        <strain evidence="3">SP5</strain>
    </source>
</reference>
<accession>A0A225D6K9</accession>
<evidence type="ECO:0000313" key="3">
    <source>
        <dbReference type="Proteomes" id="UP000214646"/>
    </source>
</evidence>
<organism evidence="2 3">
    <name type="scientific">Fimbriiglobus ruber</name>
    <dbReference type="NCBI Taxonomy" id="1908690"/>
    <lineage>
        <taxon>Bacteria</taxon>
        <taxon>Pseudomonadati</taxon>
        <taxon>Planctomycetota</taxon>
        <taxon>Planctomycetia</taxon>
        <taxon>Gemmatales</taxon>
        <taxon>Gemmataceae</taxon>
        <taxon>Fimbriiglobus</taxon>
    </lineage>
</organism>
<evidence type="ECO:0000313" key="2">
    <source>
        <dbReference type="EMBL" id="OWK35284.1"/>
    </source>
</evidence>
<gene>
    <name evidence="2" type="ORF">FRUB_09445</name>
</gene>
<feature type="compositionally biased region" description="Basic and acidic residues" evidence="1">
    <location>
        <begin position="35"/>
        <end position="50"/>
    </location>
</feature>
<name>A0A225D6K9_9BACT</name>
<proteinExistence type="predicted"/>
<feature type="region of interest" description="Disordered" evidence="1">
    <location>
        <begin position="1"/>
        <end position="50"/>
    </location>
</feature>